<accession>A0A3P8YQL6</accession>
<feature type="compositionally biased region" description="Basic and acidic residues" evidence="6">
    <location>
        <begin position="1303"/>
        <end position="1313"/>
    </location>
</feature>
<feature type="compositionally biased region" description="Polar residues" evidence="6">
    <location>
        <begin position="1402"/>
        <end position="1412"/>
    </location>
</feature>
<organism evidence="8 9">
    <name type="scientific">Esox lucius</name>
    <name type="common">Northern pike</name>
    <dbReference type="NCBI Taxonomy" id="8010"/>
    <lineage>
        <taxon>Eukaryota</taxon>
        <taxon>Metazoa</taxon>
        <taxon>Chordata</taxon>
        <taxon>Craniata</taxon>
        <taxon>Vertebrata</taxon>
        <taxon>Euteleostomi</taxon>
        <taxon>Actinopterygii</taxon>
        <taxon>Neopterygii</taxon>
        <taxon>Teleostei</taxon>
        <taxon>Protacanthopterygii</taxon>
        <taxon>Esociformes</taxon>
        <taxon>Esocidae</taxon>
        <taxon>Esox</taxon>
    </lineage>
</organism>
<feature type="compositionally biased region" description="Low complexity" evidence="6">
    <location>
        <begin position="698"/>
        <end position="714"/>
    </location>
</feature>
<comment type="subcellular location">
    <subcellularLocation>
        <location evidence="1">Nucleus</location>
    </subcellularLocation>
</comment>
<feature type="compositionally biased region" description="Acidic residues" evidence="6">
    <location>
        <begin position="1128"/>
        <end position="1137"/>
    </location>
</feature>
<keyword evidence="9" id="KW-1185">Reference proteome</keyword>
<feature type="compositionally biased region" description="Basic and acidic residues" evidence="6">
    <location>
        <begin position="1322"/>
        <end position="1344"/>
    </location>
</feature>
<dbReference type="Bgee" id="ENSELUG00000018268">
    <property type="expression patterns" value="Expressed in embryo and 14 other cell types or tissues"/>
</dbReference>
<keyword evidence="2" id="KW-0479">Metal-binding</keyword>
<evidence type="ECO:0000313" key="9">
    <source>
        <dbReference type="Proteomes" id="UP000265140"/>
    </source>
</evidence>
<feature type="compositionally biased region" description="Basic residues" evidence="6">
    <location>
        <begin position="1"/>
        <end position="10"/>
    </location>
</feature>
<dbReference type="STRING" id="8010.ENSELUP00000018871"/>
<dbReference type="RefSeq" id="XP_010864096.2">
    <property type="nucleotide sequence ID" value="XM_010865794.4"/>
</dbReference>
<feature type="compositionally biased region" description="Acidic residues" evidence="6">
    <location>
        <begin position="1429"/>
        <end position="1443"/>
    </location>
</feature>
<feature type="compositionally biased region" description="Low complexity" evidence="6">
    <location>
        <begin position="1370"/>
        <end position="1390"/>
    </location>
</feature>
<sequence>MQKNTKKNRVKNTGQQQRAPAFNALTKQGNHFALLTDSRSPLLPSICFRGGAADIFATSSQGAPFLSGPAAALHLAQIEAQLILRQLTAITVASNLSNQQLALLHLLQTAAAANNKSNVQPLASIMYQQQGAPFNRPRAMPFRPQQPGHVMGANMPQMNNYPVGRFPPPTHLPEKQESAISVCIQGGRHEDIRLTNQMTQISRQHCADPHLPGGGQSHRSETGYSNSSNLIPLSSDNQPYQRQDLEWSEYQTPNNVFAPNQQQQRQQPQQLSHPHANPNPRPPGGGAQNWNVPVSDQGRPQGGDMQNMYVPESAGSILASFGLSNDDLEFLSHYPDDQLTPDTLPLILRDIKIQKTTRTTDPPPTFSENLPPFSDRPPPPRLSLPQLRPALPRSPDIPSFLSVAQIAGKVIDYGHASRAAEEGRDSFKREPLPKESPTKAEYKQRKAESPGRRRSSDGSPHVQKYRENKDYKRRTPSPGAPKHKRALVREPPPTSRSERDVPRMKPSSEARSDSLKSARPSESKHISGAHKSLPTPTMISDFSADPPKVYPHTCSLCETQCEREKDWTYHVNTVNHTASCRDLRNRYPGWKPDLPRKGSEACSTWRSLDRSASRSVSRSLSCSPTPPPDRRKRASPPTSVRRHRESHSPRHPLQPPHGHGHRPSGRYSPLQSRRGPTGVSTSRGLKRSSEDTAKRLTGSSSQSSGGRSSTGKSGNHPSLKVAKPGDKPAVGKEAAPGQSSEKTLKPTPKLQKKQPPGSCLLYLTGLPADAKYQEVVSLVQAFGKVDNVLIVKSEEPAENQGPRQYAHATVCMHNEQEAKVLAACCTLSIRDHPITVSDKEPEDTTNSSIPVIIKGHVEGASKTTKDPSNINSTIESPETSVVREKIKERGVVKIAGLPKGDCLDLEGEITKLAEPYGTPVKILVITDPKEAVVTMPDVESAQEMLKAYDKTPALINDSVLNMMPLPPNLELDLNRPVALFQSLMGPRNPASEAEAADDWKCLLVVNNVPQTPSGPTEVRGLVKRFGTVQQALALKDMIIFEMETADMAQKVFNRFQTYPCIIQNNPLSFTWKPDPVPDPEANTLKGDISAGVEAVGTTPADEAVGAPDQSVLKVETRTGEVGGKNPGDEEEEEEEEGGEVKTELQEVATALEGTDEKPSDTALNQVEVTAPNTEVLPRGQSGGEVTDKVLNILTADSDKDKQAVALGSTRATPSATTGIKCSEVPVSGPSPTVMAAVIEALRQESRNRSSASSKNTTEKTPADKPTDKQTPVVQPPPALPKVTPEILKALLEECRARSSSRANAEHTKKDKEPVPPAGQKADAGRERVAKRKTHDEERESERKQREKRRKVQEEKVEKERREREKRQCQREGSSGSAKSRSEGSRPSGRSPRSESRRGYGENRTSPVLQSNKQQVEEGEEVGEETTPFDLEDFVTLDEVEDVAEVITKDATESREPTGHDATTTSALETESQADPTPAEAADPGNPVELGEKDQEKESSGSPATTEEQSVKTEEGTGVLEAENVPELRDDRTELVATVPKTTCDEVTEASDVKGPIDATPADIPAVSGKEEEEEKDSPVEMKGKSKSQEESEETVKKKIKLEPLFHEDYTIPPFTPDCPVGMEFLVPKSGFFCKVCSKFYSGTDEAKKNHCKSLKHYQNLEKSLDKWRAKKEGSSMAS</sequence>
<dbReference type="SMART" id="SM00451">
    <property type="entry name" value="ZnF_U1"/>
    <property type="match status" value="2"/>
</dbReference>
<dbReference type="InterPro" id="IPR003604">
    <property type="entry name" value="Matrin/U1-like-C_Znf_C2H2"/>
</dbReference>
<reference evidence="8" key="4">
    <citation type="submission" date="2025-09" db="UniProtKB">
        <authorList>
            <consortium name="Ensembl"/>
        </authorList>
    </citation>
    <scope>IDENTIFICATION</scope>
</reference>
<keyword evidence="5" id="KW-0539">Nucleus</keyword>
<feature type="compositionally biased region" description="Polar residues" evidence="6">
    <location>
        <begin position="1460"/>
        <end position="1474"/>
    </location>
</feature>
<evidence type="ECO:0000256" key="3">
    <source>
        <dbReference type="ARBA" id="ARBA00022771"/>
    </source>
</evidence>
<feature type="compositionally biased region" description="Basic residues" evidence="6">
    <location>
        <begin position="471"/>
        <end position="486"/>
    </location>
</feature>
<feature type="region of interest" description="Disordered" evidence="6">
    <location>
        <begin position="1"/>
        <end position="20"/>
    </location>
</feature>
<feature type="compositionally biased region" description="Basic and acidic residues" evidence="6">
    <location>
        <begin position="419"/>
        <end position="456"/>
    </location>
</feature>
<feature type="region of interest" description="Disordered" evidence="6">
    <location>
        <begin position="419"/>
        <end position="545"/>
    </location>
</feature>
<feature type="compositionally biased region" description="Basic and acidic residues" evidence="6">
    <location>
        <begin position="1256"/>
        <end position="1267"/>
    </location>
</feature>
<feature type="compositionally biased region" description="Basic and acidic residues" evidence="6">
    <location>
        <begin position="1391"/>
        <end position="1400"/>
    </location>
</feature>
<dbReference type="GO" id="GO:0005634">
    <property type="term" value="C:nucleus"/>
    <property type="evidence" value="ECO:0007669"/>
    <property type="project" value="UniProtKB-SubCell"/>
</dbReference>
<dbReference type="GeneTree" id="ENSGT00940000168028"/>
<dbReference type="Ensembl" id="ENSELUT00000040759.3">
    <property type="protein sequence ID" value="ENSELUP00000018871.2"/>
    <property type="gene ID" value="ENSELUG00000018268.3"/>
</dbReference>
<dbReference type="InterPro" id="IPR000690">
    <property type="entry name" value="Matrin/U1-C_Znf_C2H2"/>
</dbReference>
<evidence type="ECO:0000256" key="4">
    <source>
        <dbReference type="ARBA" id="ARBA00022833"/>
    </source>
</evidence>
<feature type="compositionally biased region" description="Basic residues" evidence="6">
    <location>
        <begin position="630"/>
        <end position="645"/>
    </location>
</feature>
<feature type="compositionally biased region" description="Basic and acidic residues" evidence="6">
    <location>
        <begin position="496"/>
        <end position="525"/>
    </location>
</feature>
<dbReference type="PANTHER" id="PTHR15491:SF9">
    <property type="entry name" value="CIP1-INTERACTING ZINC FINGER PROTEIN"/>
    <property type="match status" value="1"/>
</dbReference>
<evidence type="ECO:0000256" key="1">
    <source>
        <dbReference type="ARBA" id="ARBA00004123"/>
    </source>
</evidence>
<keyword evidence="3" id="KW-0863">Zinc-finger</keyword>
<feature type="compositionally biased region" description="Low complexity" evidence="6">
    <location>
        <begin position="745"/>
        <end position="756"/>
    </location>
</feature>
<feature type="region of interest" description="Disordered" evidence="6">
    <location>
        <begin position="205"/>
        <end position="237"/>
    </location>
</feature>
<dbReference type="PROSITE" id="PS50171">
    <property type="entry name" value="ZF_MATRIN"/>
    <property type="match status" value="1"/>
</dbReference>
<protein>
    <recommendedName>
        <fullName evidence="7">Matrin-type domain-containing protein</fullName>
    </recommendedName>
</protein>
<dbReference type="Gene3D" id="3.30.70.330">
    <property type="match status" value="3"/>
</dbReference>
<evidence type="ECO:0000256" key="6">
    <source>
        <dbReference type="SAM" id="MobiDB-lite"/>
    </source>
</evidence>
<dbReference type="InParanoid" id="A0A3P8YQL6"/>
<feature type="compositionally biased region" description="Basic and acidic residues" evidence="6">
    <location>
        <begin position="1576"/>
        <end position="1596"/>
    </location>
</feature>
<dbReference type="InterPro" id="IPR000504">
    <property type="entry name" value="RRM_dom"/>
</dbReference>
<evidence type="ECO:0000313" key="8">
    <source>
        <dbReference type="Ensembl" id="ENSELUP00000018871.2"/>
    </source>
</evidence>
<reference evidence="9" key="1">
    <citation type="journal article" date="2014" name="PLoS ONE">
        <title>The genome and linkage map of the northern pike (Esox lucius): conserved synteny revealed between the salmonid sister group and the Neoteleostei.</title>
        <authorList>
            <person name="Rondeau E.B."/>
            <person name="Minkley D.R."/>
            <person name="Leong J.S."/>
            <person name="Messmer A.M."/>
            <person name="Jantzen J.R."/>
            <person name="von Schalburg K.R."/>
            <person name="Lemon C."/>
            <person name="Bird N.H."/>
            <person name="Koop B.F."/>
        </authorList>
    </citation>
    <scope>NUCLEOTIDE SEQUENCE</scope>
</reference>
<feature type="compositionally biased region" description="Low complexity" evidence="6">
    <location>
        <begin position="613"/>
        <end position="623"/>
    </location>
</feature>
<dbReference type="PANTHER" id="PTHR15491">
    <property type="match status" value="1"/>
</dbReference>
<dbReference type="InterPro" id="IPR026811">
    <property type="entry name" value="CIZ1"/>
</dbReference>
<dbReference type="Proteomes" id="UP000265140">
    <property type="component" value="Chromosome 25"/>
</dbReference>
<evidence type="ECO:0000259" key="7">
    <source>
        <dbReference type="PROSITE" id="PS50171"/>
    </source>
</evidence>
<feature type="region of interest" description="Disordered" evidence="6">
    <location>
        <begin position="354"/>
        <end position="391"/>
    </location>
</feature>
<dbReference type="KEGG" id="els:105007037"/>
<reference evidence="8" key="2">
    <citation type="submission" date="2020-02" db="EMBL/GenBank/DDBJ databases">
        <title>Esox lucius (northern pike) genome, fEsoLuc1, primary haplotype.</title>
        <authorList>
            <person name="Myers G."/>
            <person name="Karagic N."/>
            <person name="Meyer A."/>
            <person name="Pippel M."/>
            <person name="Reichard M."/>
            <person name="Winkler S."/>
            <person name="Tracey A."/>
            <person name="Sims Y."/>
            <person name="Howe K."/>
            <person name="Rhie A."/>
            <person name="Formenti G."/>
            <person name="Durbin R."/>
            <person name="Fedrigo O."/>
            <person name="Jarvis E.D."/>
        </authorList>
    </citation>
    <scope>NUCLEOTIDE SEQUENCE [LARGE SCALE GENOMIC DNA]</scope>
</reference>
<dbReference type="GO" id="GO:0008270">
    <property type="term" value="F:zinc ion binding"/>
    <property type="evidence" value="ECO:0007669"/>
    <property type="project" value="UniProtKB-KW"/>
</dbReference>
<feature type="region of interest" description="Disordered" evidence="6">
    <location>
        <begin position="583"/>
        <end position="602"/>
    </location>
</feature>
<dbReference type="OMA" id="FQMFPCI"/>
<feature type="domain" description="Matrin-type" evidence="7">
    <location>
        <begin position="1631"/>
        <end position="1662"/>
    </location>
</feature>
<feature type="compositionally biased region" description="Low complexity" evidence="6">
    <location>
        <begin position="261"/>
        <end position="276"/>
    </location>
</feature>
<feature type="region of interest" description="Disordered" evidence="6">
    <location>
        <begin position="608"/>
        <end position="757"/>
    </location>
</feature>
<proteinExistence type="predicted"/>
<dbReference type="OrthoDB" id="10072641at2759"/>
<dbReference type="CDD" id="cd00590">
    <property type="entry name" value="RRM_SF"/>
    <property type="match status" value="1"/>
</dbReference>
<feature type="compositionally biased region" description="Polar residues" evidence="6">
    <location>
        <begin position="222"/>
        <end position="237"/>
    </location>
</feature>
<feature type="compositionally biased region" description="Basic and acidic residues" evidence="6">
    <location>
        <begin position="1351"/>
        <end position="1369"/>
    </location>
</feature>
<dbReference type="GeneID" id="105007037"/>
<evidence type="ECO:0000256" key="5">
    <source>
        <dbReference type="ARBA" id="ARBA00023242"/>
    </source>
</evidence>
<feature type="region of interest" description="Disordered" evidence="6">
    <location>
        <begin position="259"/>
        <end position="307"/>
    </location>
</feature>
<dbReference type="GO" id="GO:0003723">
    <property type="term" value="F:RNA binding"/>
    <property type="evidence" value="ECO:0007669"/>
    <property type="project" value="InterPro"/>
</dbReference>
<reference evidence="8" key="3">
    <citation type="submission" date="2025-08" db="UniProtKB">
        <authorList>
            <consortium name="Ensembl"/>
        </authorList>
    </citation>
    <scope>IDENTIFICATION</scope>
</reference>
<dbReference type="InterPro" id="IPR035979">
    <property type="entry name" value="RBD_domain_sf"/>
</dbReference>
<keyword evidence="4" id="KW-0862">Zinc</keyword>
<dbReference type="SUPFAM" id="SSF54928">
    <property type="entry name" value="RNA-binding domain, RBD"/>
    <property type="match status" value="2"/>
</dbReference>
<feature type="compositionally biased region" description="Basic and acidic residues" evidence="6">
    <location>
        <begin position="1489"/>
        <end position="1498"/>
    </location>
</feature>
<feature type="compositionally biased region" description="Basic and acidic residues" evidence="6">
    <location>
        <begin position="1446"/>
        <end position="1458"/>
    </location>
</feature>
<dbReference type="InterPro" id="IPR012677">
    <property type="entry name" value="Nucleotide-bd_a/b_plait_sf"/>
</dbReference>
<feature type="compositionally biased region" description="Polar residues" evidence="6">
    <location>
        <begin position="1209"/>
        <end position="1219"/>
    </location>
</feature>
<feature type="region of interest" description="Disordered" evidence="6">
    <location>
        <begin position="1116"/>
        <end position="1141"/>
    </location>
</feature>
<dbReference type="SMART" id="SM00360">
    <property type="entry name" value="RRM"/>
    <property type="match status" value="2"/>
</dbReference>
<name>A0A3P8YQL6_ESOLU</name>
<evidence type="ECO:0000256" key="2">
    <source>
        <dbReference type="ARBA" id="ARBA00022723"/>
    </source>
</evidence>
<feature type="region of interest" description="Disordered" evidence="6">
    <location>
        <begin position="1205"/>
        <end position="1596"/>
    </location>
</feature>